<dbReference type="RefSeq" id="WP_109053721.1">
    <property type="nucleotide sequence ID" value="NZ_QDKJ01000004.1"/>
</dbReference>
<feature type="site" description="Increases nucleophilicity of active site Cys" evidence="9">
    <location>
        <position position="470"/>
    </location>
</feature>
<name>A0A2U1TW39_9GAMM</name>
<evidence type="ECO:0000259" key="12">
    <source>
        <dbReference type="Pfam" id="PF07685"/>
    </source>
</evidence>
<dbReference type="Gene3D" id="3.40.50.880">
    <property type="match status" value="1"/>
</dbReference>
<dbReference type="PANTHER" id="PTHR43873">
    <property type="entry name" value="COBYRINATE A,C-DIAMIDE SYNTHASE"/>
    <property type="match status" value="1"/>
</dbReference>
<dbReference type="EMBL" id="QDKJ01000004">
    <property type="protein sequence ID" value="PWC13643.1"/>
    <property type="molecule type" value="Genomic_DNA"/>
</dbReference>
<dbReference type="CDD" id="cd03130">
    <property type="entry name" value="GATase1_CobB"/>
    <property type="match status" value="1"/>
</dbReference>
<dbReference type="InterPro" id="IPR011698">
    <property type="entry name" value="GATase_3"/>
</dbReference>
<keyword evidence="7 9" id="KW-0460">Magnesium</keyword>
<comment type="caution">
    <text evidence="13">The sequence shown here is derived from an EMBL/GenBank/DDBJ whole genome shotgun (WGS) entry which is preliminary data.</text>
</comment>
<dbReference type="Proteomes" id="UP000245138">
    <property type="component" value="Unassembled WGS sequence"/>
</dbReference>
<evidence type="ECO:0000313" key="14">
    <source>
        <dbReference type="Proteomes" id="UP000245138"/>
    </source>
</evidence>
<dbReference type="InterPro" id="IPR029062">
    <property type="entry name" value="Class_I_gatase-like"/>
</dbReference>
<feature type="domain" description="CobQ/CobB/MinD/ParA nucleotide binding" evidence="11">
    <location>
        <begin position="22"/>
        <end position="208"/>
    </location>
</feature>
<keyword evidence="8 9" id="KW-0315">Glutamine amidotransferase</keyword>
<evidence type="ECO:0000259" key="11">
    <source>
        <dbReference type="Pfam" id="PF01656"/>
    </source>
</evidence>
<feature type="domain" description="CobB/CobQ-like glutamine amidotransferase" evidence="12">
    <location>
        <begin position="285"/>
        <end position="476"/>
    </location>
</feature>
<dbReference type="SUPFAM" id="SSF52317">
    <property type="entry name" value="Class I glutamine amidotransferase-like"/>
    <property type="match status" value="1"/>
</dbReference>
<sequence length="496" mass="54883">MPGAQEQHKNASVSQGRNKTALVIAGTGSGCGKTTVTLGILRALMRRGLTVQPFKVGPDYLDSGWHSTVCGVTSRNLDAFMLPAATLNGLYNQRMRHADVAVIEGVMGLFDGYGTDPNYCSTAAMAKQLGCPVILLVDGKAVSTSVAATVMGFRQFDPDLTIAGVIVNRVNSAEHYELLRHAIEHYCGIPVLGRLPVMADIELPSRHLGLIPAQEQSYQKQSYQRQPHQKQSAGDDRRWRKLAQQIEETIDLDRLLTLCRDVRLPDGELPALSAPELAEGLTLTLALADDEAFNFYYQDNLDLLEQAGVRIRRFSPIHDRQLPRCQMVYIGGGYPEIYAARLAANTAMRDALQDTHRRNIPIYAECGGLMYLGDGLTDADGQRHRMSGILPGESRMGKRLTRFGYCQAQALTDTLLAARGDILRGHEFHYSDFSTSLSPSFNCAKLRDGAVIKRWQGGYQLQQTCASYLHLHFAQRPGLLDRWFVSARRSCVKEAQ</sequence>
<comment type="cofactor">
    <cofactor evidence="1 9">
        <name>Mg(2+)</name>
        <dbReference type="ChEBI" id="CHEBI:18420"/>
    </cofactor>
</comment>
<keyword evidence="3 9" id="KW-0169">Cobalamin biosynthesis</keyword>
<evidence type="ECO:0000256" key="7">
    <source>
        <dbReference type="ARBA" id="ARBA00022842"/>
    </source>
</evidence>
<organism evidence="13 14">
    <name type="scientific">Brenneria roseae subsp. americana</name>
    <dbReference type="NCBI Taxonomy" id="1508507"/>
    <lineage>
        <taxon>Bacteria</taxon>
        <taxon>Pseudomonadati</taxon>
        <taxon>Pseudomonadota</taxon>
        <taxon>Gammaproteobacteria</taxon>
        <taxon>Enterobacterales</taxon>
        <taxon>Pectobacteriaceae</taxon>
        <taxon>Brenneria</taxon>
    </lineage>
</organism>
<dbReference type="InterPro" id="IPR002586">
    <property type="entry name" value="CobQ/CobB/MinD/ParA_Nub-bd_dom"/>
</dbReference>
<dbReference type="Pfam" id="PF01656">
    <property type="entry name" value="CbiA"/>
    <property type="match status" value="1"/>
</dbReference>
<evidence type="ECO:0000256" key="6">
    <source>
        <dbReference type="ARBA" id="ARBA00022840"/>
    </source>
</evidence>
<dbReference type="Pfam" id="PF07685">
    <property type="entry name" value="GATase_3"/>
    <property type="match status" value="1"/>
</dbReference>
<dbReference type="HAMAP" id="MF_00027">
    <property type="entry name" value="CobB_CbiA"/>
    <property type="match status" value="1"/>
</dbReference>
<comment type="function">
    <text evidence="9">Catalyzes the ATP-dependent amidation of the two carboxylate groups at positions a and c of cobyrinate, using either L-glutamine or ammonia as the nitrogen source.</text>
</comment>
<evidence type="ECO:0000313" key="13">
    <source>
        <dbReference type="EMBL" id="PWC13643.1"/>
    </source>
</evidence>
<comment type="domain">
    <text evidence="9">Comprises of two domains. The C-terminal domain contains the binding site for glutamine and catalyzes the hydrolysis of this substrate to glutamate and ammonia. The N-terminal domain is anticipated to bind ATP and cobyrinate and catalyzes the ultimate synthesis of the diamide product. The ammonia produced via the glutaminase domain is probably translocated to the adjacent domain via a molecular tunnel, where it reacts with an activated intermediate.</text>
</comment>
<dbReference type="CDD" id="cd05388">
    <property type="entry name" value="CobB_N"/>
    <property type="match status" value="1"/>
</dbReference>
<gene>
    <name evidence="9" type="primary">cbiA</name>
    <name evidence="13" type="ORF">B4923_06765</name>
</gene>
<dbReference type="OrthoDB" id="9764035at2"/>
<dbReference type="AlphaFoldDB" id="A0A2U1TW39"/>
<evidence type="ECO:0000256" key="10">
    <source>
        <dbReference type="SAM" id="MobiDB-lite"/>
    </source>
</evidence>
<feature type="compositionally biased region" description="Polar residues" evidence="10">
    <location>
        <begin position="218"/>
        <end position="232"/>
    </location>
</feature>
<dbReference type="GO" id="GO:0005524">
    <property type="term" value="F:ATP binding"/>
    <property type="evidence" value="ECO:0007669"/>
    <property type="project" value="UniProtKB-UniRule"/>
</dbReference>
<dbReference type="NCBIfam" id="TIGR00379">
    <property type="entry name" value="cobB"/>
    <property type="match status" value="1"/>
</dbReference>
<evidence type="ECO:0000256" key="5">
    <source>
        <dbReference type="ARBA" id="ARBA00022741"/>
    </source>
</evidence>
<feature type="region of interest" description="Disordered" evidence="10">
    <location>
        <begin position="218"/>
        <end position="237"/>
    </location>
</feature>
<evidence type="ECO:0000256" key="1">
    <source>
        <dbReference type="ARBA" id="ARBA00001946"/>
    </source>
</evidence>
<comment type="similarity">
    <text evidence="2">Belongs to the CobB/CobQ family. CobQ subfamily.</text>
</comment>
<evidence type="ECO:0000256" key="2">
    <source>
        <dbReference type="ARBA" id="ARBA00006205"/>
    </source>
</evidence>
<protein>
    <recommendedName>
        <fullName evidence="9">Cobyrinate a,c-diamide synthase</fullName>
        <ecNumber evidence="9">6.3.5.11</ecNumber>
    </recommendedName>
    <alternativeName>
        <fullName evidence="9">Cobyrinic acid a,c-diamide synthetase</fullName>
    </alternativeName>
</protein>
<keyword evidence="5 9" id="KW-0547">Nucleotide-binding</keyword>
<comment type="pathway">
    <text evidence="9">Cofactor biosynthesis; adenosylcobalamin biosynthesis; cob(II)yrinate a,c-diamide from sirohydrochlorin (anaerobic route): step 10/10.</text>
</comment>
<dbReference type="UniPathway" id="UPA00148">
    <property type="reaction ID" value="UER00231"/>
</dbReference>
<dbReference type="PROSITE" id="PS51274">
    <property type="entry name" value="GATASE_COBBQ"/>
    <property type="match status" value="1"/>
</dbReference>
<comment type="miscellaneous">
    <text evidence="9">The a and c carboxylates of cobyrinate are activated for nucleophilic attack via formation of a phosphorylated intermediate by ATP. CbiA catalyzes first the amidation of the c-carboxylate, and then that of the a-carboxylate.</text>
</comment>
<evidence type="ECO:0000256" key="9">
    <source>
        <dbReference type="HAMAP-Rule" id="MF_00027"/>
    </source>
</evidence>
<dbReference type="InterPro" id="IPR027417">
    <property type="entry name" value="P-loop_NTPase"/>
</dbReference>
<dbReference type="GO" id="GO:0009236">
    <property type="term" value="P:cobalamin biosynthetic process"/>
    <property type="evidence" value="ECO:0007669"/>
    <property type="project" value="UniProtKB-UniRule"/>
</dbReference>
<evidence type="ECO:0000256" key="3">
    <source>
        <dbReference type="ARBA" id="ARBA00022573"/>
    </source>
</evidence>
<comment type="similarity">
    <text evidence="9">Belongs to the CobB/CbiA family.</text>
</comment>
<keyword evidence="4 9" id="KW-0436">Ligase</keyword>
<dbReference type="NCBIfam" id="NF002204">
    <property type="entry name" value="PRK01077.1"/>
    <property type="match status" value="1"/>
</dbReference>
<keyword evidence="6 9" id="KW-0067">ATP-binding</keyword>
<accession>A0A2U1TW39</accession>
<dbReference type="EC" id="6.3.5.11" evidence="9"/>
<dbReference type="SUPFAM" id="SSF52540">
    <property type="entry name" value="P-loop containing nucleoside triphosphate hydrolases"/>
    <property type="match status" value="1"/>
</dbReference>
<proteinExistence type="inferred from homology"/>
<evidence type="ECO:0000256" key="4">
    <source>
        <dbReference type="ARBA" id="ARBA00022598"/>
    </source>
</evidence>
<reference evidence="13 14" key="1">
    <citation type="submission" date="2018-04" db="EMBL/GenBank/DDBJ databases">
        <title>Brenneria corticis sp.nov.</title>
        <authorList>
            <person name="Li Y."/>
        </authorList>
    </citation>
    <scope>NUCLEOTIDE SEQUENCE [LARGE SCALE GENOMIC DNA]</scope>
    <source>
        <strain evidence="13 14">LMG 27715</strain>
    </source>
</reference>
<dbReference type="InterPro" id="IPR004484">
    <property type="entry name" value="CbiA/CobB_synth"/>
</dbReference>
<feature type="active site" description="Nucleophile" evidence="9">
    <location>
        <position position="366"/>
    </location>
</feature>
<comment type="catalytic activity">
    <reaction evidence="9">
        <text>cob(II)yrinate + 2 L-glutamine + 2 ATP + 2 H2O = cob(II)yrinate a,c diamide + 2 L-glutamate + 2 ADP + 2 phosphate + 2 H(+)</text>
        <dbReference type="Rhea" id="RHEA:26289"/>
        <dbReference type="ChEBI" id="CHEBI:15377"/>
        <dbReference type="ChEBI" id="CHEBI:15378"/>
        <dbReference type="ChEBI" id="CHEBI:29985"/>
        <dbReference type="ChEBI" id="CHEBI:30616"/>
        <dbReference type="ChEBI" id="CHEBI:43474"/>
        <dbReference type="ChEBI" id="CHEBI:58359"/>
        <dbReference type="ChEBI" id="CHEBI:58537"/>
        <dbReference type="ChEBI" id="CHEBI:58894"/>
        <dbReference type="ChEBI" id="CHEBI:456216"/>
        <dbReference type="EC" id="6.3.5.11"/>
    </reaction>
</comment>
<dbReference type="Gene3D" id="3.40.50.300">
    <property type="entry name" value="P-loop containing nucleotide triphosphate hydrolases"/>
    <property type="match status" value="2"/>
</dbReference>
<evidence type="ECO:0000256" key="8">
    <source>
        <dbReference type="ARBA" id="ARBA00022962"/>
    </source>
</evidence>
<keyword evidence="14" id="KW-1185">Reference proteome</keyword>
<dbReference type="PANTHER" id="PTHR43873:SF1">
    <property type="entry name" value="COBYRINATE A,C-DIAMIDE SYNTHASE"/>
    <property type="match status" value="1"/>
</dbReference>
<dbReference type="GO" id="GO:0042242">
    <property type="term" value="F:cobyrinic acid a,c-diamide synthase activity"/>
    <property type="evidence" value="ECO:0007669"/>
    <property type="project" value="UniProtKB-UniRule"/>
</dbReference>